<protein>
    <recommendedName>
        <fullName evidence="4">Zn(2)-C6 fungal-type domain-containing protein</fullName>
    </recommendedName>
</protein>
<gene>
    <name evidence="2" type="ORF">CALCODRAFT_489115</name>
</gene>
<feature type="region of interest" description="Disordered" evidence="1">
    <location>
        <begin position="1"/>
        <end position="52"/>
    </location>
</feature>
<feature type="compositionally biased region" description="Basic and acidic residues" evidence="1">
    <location>
        <begin position="295"/>
        <end position="305"/>
    </location>
</feature>
<evidence type="ECO:0000313" key="3">
    <source>
        <dbReference type="Proteomes" id="UP000076842"/>
    </source>
</evidence>
<sequence>MGGKAAALLSKTEKPPAQVAAPKASKKTVKPEKQAAASGTRKTKDEKGKKRAEPAVMWEAFKNKLGKIWLVKDFGEKCKRCDANDKVCKTPALDKPCTACHMLAKPCSFTPATDGQRFRKHGVHTDPAKRLKNKLVEARMTRTCAPVRVKQEDIDAPREYKEVELPIHLAVQHMQSSFDFLYSGLMETGANLHELAAAISEGSRTVNLLLSSEMWRGKIDGETGHIVTMDPSVPEVATETNNNDDNNSDVPVVKKEKIKPSKPLVPAKHKASSDVEEPKGSSVRRVSRRMQNIHPEIELGGRNNDKVIIPDSEAEKDGEELESKEEAGNGEESNSGDLEDKFQPETSTAGLRRSGKSARSGRH</sequence>
<dbReference type="Proteomes" id="UP000076842">
    <property type="component" value="Unassembled WGS sequence"/>
</dbReference>
<reference evidence="2 3" key="1">
    <citation type="journal article" date="2016" name="Mol. Biol. Evol.">
        <title>Comparative Genomics of Early-Diverging Mushroom-Forming Fungi Provides Insights into the Origins of Lignocellulose Decay Capabilities.</title>
        <authorList>
            <person name="Nagy L.G."/>
            <person name="Riley R."/>
            <person name="Tritt A."/>
            <person name="Adam C."/>
            <person name="Daum C."/>
            <person name="Floudas D."/>
            <person name="Sun H."/>
            <person name="Yadav J.S."/>
            <person name="Pangilinan J."/>
            <person name="Larsson K.H."/>
            <person name="Matsuura K."/>
            <person name="Barry K."/>
            <person name="Labutti K."/>
            <person name="Kuo R."/>
            <person name="Ohm R.A."/>
            <person name="Bhattacharya S.S."/>
            <person name="Shirouzu T."/>
            <person name="Yoshinaga Y."/>
            <person name="Martin F.M."/>
            <person name="Grigoriev I.V."/>
            <person name="Hibbett D.S."/>
        </authorList>
    </citation>
    <scope>NUCLEOTIDE SEQUENCE [LARGE SCALE GENOMIC DNA]</scope>
    <source>
        <strain evidence="2 3">HHB12733</strain>
    </source>
</reference>
<evidence type="ECO:0000256" key="1">
    <source>
        <dbReference type="SAM" id="MobiDB-lite"/>
    </source>
</evidence>
<feature type="compositionally biased region" description="Basic residues" evidence="1">
    <location>
        <begin position="353"/>
        <end position="363"/>
    </location>
</feature>
<keyword evidence="3" id="KW-1185">Reference proteome</keyword>
<feature type="compositionally biased region" description="Acidic residues" evidence="1">
    <location>
        <begin position="312"/>
        <end position="323"/>
    </location>
</feature>
<evidence type="ECO:0008006" key="4">
    <source>
        <dbReference type="Google" id="ProtNLM"/>
    </source>
</evidence>
<accession>A0A166JMP8</accession>
<feature type="region of interest" description="Disordered" evidence="1">
    <location>
        <begin position="235"/>
        <end position="363"/>
    </location>
</feature>
<feature type="compositionally biased region" description="Basic and acidic residues" evidence="1">
    <location>
        <begin position="42"/>
        <end position="52"/>
    </location>
</feature>
<dbReference type="InParanoid" id="A0A166JMP8"/>
<dbReference type="AlphaFoldDB" id="A0A166JMP8"/>
<evidence type="ECO:0000313" key="2">
    <source>
        <dbReference type="EMBL" id="KZT44838.1"/>
    </source>
</evidence>
<dbReference type="EMBL" id="KV424356">
    <property type="protein sequence ID" value="KZT44838.1"/>
    <property type="molecule type" value="Genomic_DNA"/>
</dbReference>
<name>A0A166JMP8_9BASI</name>
<proteinExistence type="predicted"/>
<organism evidence="2 3">
    <name type="scientific">Calocera cornea HHB12733</name>
    <dbReference type="NCBI Taxonomy" id="1353952"/>
    <lineage>
        <taxon>Eukaryota</taxon>
        <taxon>Fungi</taxon>
        <taxon>Dikarya</taxon>
        <taxon>Basidiomycota</taxon>
        <taxon>Agaricomycotina</taxon>
        <taxon>Dacrymycetes</taxon>
        <taxon>Dacrymycetales</taxon>
        <taxon>Dacrymycetaceae</taxon>
        <taxon>Calocera</taxon>
    </lineage>
</organism>